<evidence type="ECO:0000313" key="5">
    <source>
        <dbReference type="EMBL" id="MBV6343740.1"/>
    </source>
</evidence>
<evidence type="ECO:0000256" key="2">
    <source>
        <dbReference type="ARBA" id="ARBA00022598"/>
    </source>
</evidence>
<gene>
    <name evidence="5" type="ORF">HWQ67_19410</name>
</gene>
<feature type="non-terminal residue" evidence="5">
    <location>
        <position position="226"/>
    </location>
</feature>
<feature type="domain" description="ATP-grasp" evidence="4">
    <location>
        <begin position="113"/>
        <end position="202"/>
    </location>
</feature>
<dbReference type="InterPro" id="IPR011095">
    <property type="entry name" value="Dala_Dala_lig_C"/>
</dbReference>
<sequence length="226" mass="24572">MNIGLTFDLRKTYEAMGFSSEETAEFDSEETIDCLAQSIKKAGYEVSAIGNIYDLVGQLARGMRWDLVFNISEGMYGRSREAQIPALLEAYAIEYTFSDPLTLALALDKAMAKAVVRSAGVPTPDYAVVDAAPLLNGCPPLNGFPLFVKPLCEGTGKGIEPGSIVWTETDFKGRCEFILKKYKQPAIVEDYLPGREFTVGIIGTGRSARAAGTLEVRLLDNAEPLV</sequence>
<keyword evidence="2 5" id="KW-0436">Ligase</keyword>
<evidence type="ECO:0000256" key="1">
    <source>
        <dbReference type="ARBA" id="ARBA00010871"/>
    </source>
</evidence>
<dbReference type="InterPro" id="IPR011761">
    <property type="entry name" value="ATP-grasp"/>
</dbReference>
<dbReference type="EMBL" id="JABXWD010000781">
    <property type="protein sequence ID" value="MBV6343740.1"/>
    <property type="molecule type" value="Genomic_DNA"/>
</dbReference>
<comment type="similarity">
    <text evidence="1">Belongs to the D-alanine--D-alanine ligase family.</text>
</comment>
<dbReference type="Proteomes" id="UP001196980">
    <property type="component" value="Unassembled WGS sequence"/>
</dbReference>
<comment type="caution">
    <text evidence="5">The sequence shown here is derived from an EMBL/GenBank/DDBJ whole genome shotgun (WGS) entry which is preliminary data.</text>
</comment>
<dbReference type="PANTHER" id="PTHR23132:SF23">
    <property type="entry name" value="D-ALANINE--D-ALANINE LIGASE B"/>
    <property type="match status" value="1"/>
</dbReference>
<dbReference type="RefSeq" id="WP_218254355.1">
    <property type="nucleotide sequence ID" value="NZ_JABXWD010000781.1"/>
</dbReference>
<proteinExistence type="inferred from homology"/>
<evidence type="ECO:0000256" key="3">
    <source>
        <dbReference type="PROSITE-ProRule" id="PRU00409"/>
    </source>
</evidence>
<protein>
    <submittedName>
        <fullName evidence="5">D-alanine--D-alanine ligase</fullName>
    </submittedName>
</protein>
<accession>A0ABS6S4F1</accession>
<keyword evidence="3" id="KW-0547">Nucleotide-binding</keyword>
<dbReference type="Pfam" id="PF07478">
    <property type="entry name" value="Dala_Dala_lig_C"/>
    <property type="match status" value="1"/>
</dbReference>
<keyword evidence="3" id="KW-0067">ATP-binding</keyword>
<evidence type="ECO:0000313" key="6">
    <source>
        <dbReference type="Proteomes" id="UP001196980"/>
    </source>
</evidence>
<keyword evidence="6" id="KW-1185">Reference proteome</keyword>
<name>A0ABS6S4F1_9BACT</name>
<reference evidence="5 6" key="1">
    <citation type="journal article" date="2020" name="J Geophys Res Biogeosci">
        <title>Magnetotaxis as an Adaptation to Enable Bacterial Shuttling of Microbial Sulfur and Sulfur Cycling Across Aquatic Oxic#Anoxic Interfaces.</title>
        <authorList>
            <person name="Li J."/>
            <person name="Liu P."/>
            <person name="Wang J."/>
            <person name="Roberts A.P."/>
            <person name="Pan Y."/>
        </authorList>
    </citation>
    <scope>NUCLEOTIDE SEQUENCE [LARGE SCALE GENOMIC DNA]</scope>
    <source>
        <strain evidence="5 6">MYR-1_YQ</strain>
    </source>
</reference>
<dbReference type="GO" id="GO:0016874">
    <property type="term" value="F:ligase activity"/>
    <property type="evidence" value="ECO:0007669"/>
    <property type="project" value="UniProtKB-KW"/>
</dbReference>
<organism evidence="5 6">
    <name type="scientific">Candidatus Magnetobacterium casense</name>
    <dbReference type="NCBI Taxonomy" id="1455061"/>
    <lineage>
        <taxon>Bacteria</taxon>
        <taxon>Pseudomonadati</taxon>
        <taxon>Nitrospirota</taxon>
        <taxon>Thermodesulfovibrionia</taxon>
        <taxon>Thermodesulfovibrionales</taxon>
        <taxon>Candidatus Magnetobacteriaceae</taxon>
        <taxon>Candidatus Magnetobacterium</taxon>
    </lineage>
</organism>
<evidence type="ECO:0000259" key="4">
    <source>
        <dbReference type="PROSITE" id="PS50975"/>
    </source>
</evidence>
<dbReference type="PROSITE" id="PS50975">
    <property type="entry name" value="ATP_GRASP"/>
    <property type="match status" value="1"/>
</dbReference>
<dbReference type="PANTHER" id="PTHR23132">
    <property type="entry name" value="D-ALANINE--D-ALANINE LIGASE"/>
    <property type="match status" value="1"/>
</dbReference>